<evidence type="ECO:0000313" key="1">
    <source>
        <dbReference type="EMBL" id="GMA40347.1"/>
    </source>
</evidence>
<dbReference type="Proteomes" id="UP001157126">
    <property type="component" value="Unassembled WGS sequence"/>
</dbReference>
<evidence type="ECO:0000313" key="2">
    <source>
        <dbReference type="Proteomes" id="UP001157126"/>
    </source>
</evidence>
<comment type="caution">
    <text evidence="1">The sequence shown here is derived from an EMBL/GenBank/DDBJ whole genome shotgun (WGS) entry which is preliminary data.</text>
</comment>
<dbReference type="RefSeq" id="WP_284304070.1">
    <property type="nucleotide sequence ID" value="NZ_BSUO01000001.1"/>
</dbReference>
<protein>
    <recommendedName>
        <fullName evidence="3">DUF4298 domain-containing protein</fullName>
    </recommendedName>
</protein>
<reference evidence="2" key="1">
    <citation type="journal article" date="2019" name="Int. J. Syst. Evol. Microbiol.">
        <title>The Global Catalogue of Microorganisms (GCM) 10K type strain sequencing project: providing services to taxonomists for standard genome sequencing and annotation.</title>
        <authorList>
            <consortium name="The Broad Institute Genomics Platform"/>
            <consortium name="The Broad Institute Genome Sequencing Center for Infectious Disease"/>
            <person name="Wu L."/>
            <person name="Ma J."/>
        </authorList>
    </citation>
    <scope>NUCLEOTIDE SEQUENCE [LARGE SCALE GENOMIC DNA]</scope>
    <source>
        <strain evidence="2">NBRC 113072</strain>
    </source>
</reference>
<dbReference type="EMBL" id="BSUO01000001">
    <property type="protein sequence ID" value="GMA40347.1"/>
    <property type="molecule type" value="Genomic_DNA"/>
</dbReference>
<proteinExistence type="predicted"/>
<evidence type="ECO:0008006" key="3">
    <source>
        <dbReference type="Google" id="ProtNLM"/>
    </source>
</evidence>
<accession>A0ABQ6IR19</accession>
<organism evidence="1 2">
    <name type="scientific">Mobilicoccus caccae</name>
    <dbReference type="NCBI Taxonomy" id="1859295"/>
    <lineage>
        <taxon>Bacteria</taxon>
        <taxon>Bacillati</taxon>
        <taxon>Actinomycetota</taxon>
        <taxon>Actinomycetes</taxon>
        <taxon>Micrococcales</taxon>
        <taxon>Dermatophilaceae</taxon>
        <taxon>Mobilicoccus</taxon>
    </lineage>
</organism>
<keyword evidence="2" id="KW-1185">Reference proteome</keyword>
<sequence>MTSNEDARVAIDQAQTLLERCQGDLARLDEILPWLEEAIARMRGLVDYYEGAGQEHLAAMYDADPQAVLPPVMDQDSVWEAGAGLDDRMQRLLRIVTAELTSGLDSRRY</sequence>
<gene>
    <name evidence="1" type="ORF">GCM10025883_23920</name>
</gene>
<name>A0ABQ6IR19_9MICO</name>